<keyword evidence="6" id="KW-0653">Protein transport</keyword>
<dbReference type="EMBL" id="JANCYU010000025">
    <property type="protein sequence ID" value="KAK4524754.1"/>
    <property type="molecule type" value="Genomic_DNA"/>
</dbReference>
<evidence type="ECO:0000256" key="5">
    <source>
        <dbReference type="ARBA" id="ARBA00022490"/>
    </source>
</evidence>
<evidence type="ECO:0000256" key="3">
    <source>
        <dbReference type="ARBA" id="ARBA00007991"/>
    </source>
</evidence>
<gene>
    <name evidence="9" type="ORF">GAYE_SCF05G2657</name>
</gene>
<comment type="subcellular location">
    <subcellularLocation>
        <location evidence="2">Cytoplasm</location>
    </subcellularLocation>
    <subcellularLocation>
        <location evidence="1">Nucleus</location>
    </subcellularLocation>
</comment>
<dbReference type="InterPro" id="IPR001494">
    <property type="entry name" value="Importin-beta_N"/>
</dbReference>
<evidence type="ECO:0000256" key="6">
    <source>
        <dbReference type="ARBA" id="ARBA00022927"/>
    </source>
</evidence>
<dbReference type="GO" id="GO:0005635">
    <property type="term" value="C:nuclear envelope"/>
    <property type="evidence" value="ECO:0007669"/>
    <property type="project" value="TreeGrafter"/>
</dbReference>
<dbReference type="GO" id="GO:0031267">
    <property type="term" value="F:small GTPase binding"/>
    <property type="evidence" value="ECO:0007669"/>
    <property type="project" value="InterPro"/>
</dbReference>
<comment type="caution">
    <text evidence="9">The sequence shown here is derived from an EMBL/GenBank/DDBJ whole genome shotgun (WGS) entry which is preliminary data.</text>
</comment>
<evidence type="ECO:0000256" key="7">
    <source>
        <dbReference type="ARBA" id="ARBA00023242"/>
    </source>
</evidence>
<evidence type="ECO:0000313" key="10">
    <source>
        <dbReference type="Proteomes" id="UP001300502"/>
    </source>
</evidence>
<comment type="similarity">
    <text evidence="3">Belongs to the importin beta family.</text>
</comment>
<keyword evidence="7" id="KW-0539">Nucleus</keyword>
<reference evidence="9 10" key="1">
    <citation type="submission" date="2022-07" db="EMBL/GenBank/DDBJ databases">
        <title>Genome-wide signatures of adaptation to extreme environments.</title>
        <authorList>
            <person name="Cho C.H."/>
            <person name="Yoon H.S."/>
        </authorList>
    </citation>
    <scope>NUCLEOTIDE SEQUENCE [LARGE SCALE GENOMIC DNA]</scope>
    <source>
        <strain evidence="9 10">108.79 E11</strain>
    </source>
</reference>
<feature type="domain" description="Importin N-terminal" evidence="8">
    <location>
        <begin position="24"/>
        <end position="95"/>
    </location>
</feature>
<dbReference type="GO" id="GO:0005829">
    <property type="term" value="C:cytosol"/>
    <property type="evidence" value="ECO:0007669"/>
    <property type="project" value="TreeGrafter"/>
</dbReference>
<dbReference type="Gene3D" id="1.25.10.10">
    <property type="entry name" value="Leucine-rich Repeat Variant"/>
    <property type="match status" value="1"/>
</dbReference>
<dbReference type="SUPFAM" id="SSF48371">
    <property type="entry name" value="ARM repeat"/>
    <property type="match status" value="1"/>
</dbReference>
<dbReference type="AlphaFoldDB" id="A0AAV9IBG9"/>
<sequence>MELGALEHVLQGTFSPGSDIRKHSENFLEQHKYSVGFLPCLLQILQDEAISAEVKMAAAVQVKNLVKSSWKQEEGYIPKQDQKYALERWVSLTCQVSSKLQLPLVEAFQRMVREEFPQRWPNLVPSLVFEIVNSKSANHLRGALLLSRVLLKSYEYYSGAEDQVQHETYLNSIVSTLFPTIEQVVPKLLENPEREDFQELLKLITKIFWSATNVTIPQYLRDILIFSRWLNILFHLFGLPVPNANAEDPQSPHWKTKKWIGHIFLRFIQRYGDATEVKDETIVVFAKQFSESFSPTILEATMHLLEWPTKGQFLLERVANLCISILESAVTQKKLWKLLKPHMKQILLSHVYPYLCFTDKDWEQWVQEPQEYIRDSFNLIQEYFSARSAACAFLSTVSNDKNFKVLEPLWEHCVEVLQQYANTPNQHETKKVLARKKYGVIMAIGNMKRKLCSNSKLRQQLKEVLYNHIIPEFQSPFMFLRAVTCWLFGEIASEDDFSTDLVSLDWMQSYFNCFADQDIVVRVRSIVGLQRLVEQDTVAEFLKPYVGHILQQIFQLFGQVDQSELLDTLECLIEKYSQELAPYAVEICEKLRDAFLFYMQKLEEGGHSEEEEEELSLAVTGCLNGIDSMLETVEDESDKLETISHVLFPIFQGMFHPNREEYMDETFMIIESIFMYSKAVSAYFWSFYPLLFTCMETHSSFLDSIASLLECFVRYGTKEFLTGMSSDGIAHQHRMKSFLQFLLNKTDNIDHEAGLELLGTLLRSCKDNLTEHLIFYLDIFIHSLRKSEEPSVGTNSIGALENTVLSSFFYNDSKVVFELLEKGQILEQMIQRWIESSKELGTRRETKIFVLGASELMAKVASQRFAEYTSLFTLVGARLVEVLYELVLKAEQSSNYRSNWKGLQYPKAYVEEHEEEEEEASDEEVDNNNVFSVIEASRGGSLDNASIQELISGSFNSDDWDDSSEDSDTLESVDEFDYFTQTFQWLNTVQPQVWLSCANSSTVDMQNLLQKLQQQRKLKMSSE</sequence>
<dbReference type="PROSITE" id="PS50166">
    <property type="entry name" value="IMPORTIN_B_NT"/>
    <property type="match status" value="1"/>
</dbReference>
<dbReference type="PANTHER" id="PTHR10997:SF18">
    <property type="entry name" value="D-IMPORTIN 7_RANBP7"/>
    <property type="match status" value="1"/>
</dbReference>
<name>A0AAV9IBG9_9RHOD</name>
<dbReference type="GO" id="GO:0006606">
    <property type="term" value="P:protein import into nucleus"/>
    <property type="evidence" value="ECO:0007669"/>
    <property type="project" value="TreeGrafter"/>
</dbReference>
<dbReference type="InterPro" id="IPR011989">
    <property type="entry name" value="ARM-like"/>
</dbReference>
<evidence type="ECO:0000256" key="2">
    <source>
        <dbReference type="ARBA" id="ARBA00004496"/>
    </source>
</evidence>
<dbReference type="InterPro" id="IPR013713">
    <property type="entry name" value="XPO2_central"/>
</dbReference>
<evidence type="ECO:0000313" key="9">
    <source>
        <dbReference type="EMBL" id="KAK4524754.1"/>
    </source>
</evidence>
<dbReference type="InterPro" id="IPR058669">
    <property type="entry name" value="TPR_IPO7/11-like"/>
</dbReference>
<dbReference type="PANTHER" id="PTHR10997">
    <property type="entry name" value="IMPORTIN-7, 8, 11"/>
    <property type="match status" value="1"/>
</dbReference>
<dbReference type="Pfam" id="PF25758">
    <property type="entry name" value="TPR_IPO11"/>
    <property type="match status" value="1"/>
</dbReference>
<dbReference type="InterPro" id="IPR016024">
    <property type="entry name" value="ARM-type_fold"/>
</dbReference>
<dbReference type="Pfam" id="PF03810">
    <property type="entry name" value="IBN_N"/>
    <property type="match status" value="1"/>
</dbReference>
<dbReference type="Pfam" id="PF08506">
    <property type="entry name" value="Cse1"/>
    <property type="match status" value="1"/>
</dbReference>
<dbReference type="Proteomes" id="UP001300502">
    <property type="component" value="Unassembled WGS sequence"/>
</dbReference>
<keyword evidence="10" id="KW-1185">Reference proteome</keyword>
<keyword evidence="5" id="KW-0963">Cytoplasm</keyword>
<organism evidence="9 10">
    <name type="scientific">Galdieria yellowstonensis</name>
    <dbReference type="NCBI Taxonomy" id="3028027"/>
    <lineage>
        <taxon>Eukaryota</taxon>
        <taxon>Rhodophyta</taxon>
        <taxon>Bangiophyceae</taxon>
        <taxon>Galdieriales</taxon>
        <taxon>Galdieriaceae</taxon>
        <taxon>Galdieria</taxon>
    </lineage>
</organism>
<evidence type="ECO:0000256" key="1">
    <source>
        <dbReference type="ARBA" id="ARBA00004123"/>
    </source>
</evidence>
<accession>A0AAV9IBG9</accession>
<evidence type="ECO:0000256" key="4">
    <source>
        <dbReference type="ARBA" id="ARBA00022448"/>
    </source>
</evidence>
<keyword evidence="4" id="KW-0813">Transport</keyword>
<protein>
    <recommendedName>
        <fullName evidence="8">Importin N-terminal domain-containing protein</fullName>
    </recommendedName>
</protein>
<proteinExistence type="inferred from homology"/>
<evidence type="ECO:0000259" key="8">
    <source>
        <dbReference type="PROSITE" id="PS50166"/>
    </source>
</evidence>